<dbReference type="EMBL" id="JAYESG010000012">
    <property type="protein sequence ID" value="MEA3519750.1"/>
    <property type="molecule type" value="Genomic_DNA"/>
</dbReference>
<accession>A0ACC6N2T1</accession>
<evidence type="ECO:0000313" key="2">
    <source>
        <dbReference type="Proteomes" id="UP001304050"/>
    </source>
</evidence>
<keyword evidence="1" id="KW-0378">Hydrolase</keyword>
<name>A0ACC6N2T1_9HYPH</name>
<keyword evidence="2" id="KW-1185">Reference proteome</keyword>
<evidence type="ECO:0000313" key="1">
    <source>
        <dbReference type="EMBL" id="MEA3519750.1"/>
    </source>
</evidence>
<gene>
    <name evidence="1" type="ORF">U8465_21965</name>
</gene>
<organism evidence="1 2">
    <name type="scientific">Rhizobium mulingense</name>
    <dbReference type="NCBI Taxonomy" id="3031128"/>
    <lineage>
        <taxon>Bacteria</taxon>
        <taxon>Pseudomonadati</taxon>
        <taxon>Pseudomonadota</taxon>
        <taxon>Alphaproteobacteria</taxon>
        <taxon>Hyphomicrobiales</taxon>
        <taxon>Rhizobiaceae</taxon>
        <taxon>Rhizobium/Agrobacterium group</taxon>
        <taxon>Rhizobium</taxon>
    </lineage>
</organism>
<proteinExistence type="predicted"/>
<dbReference type="EC" id="3.1.2.-" evidence="1"/>
<comment type="caution">
    <text evidence="1">The sequence shown here is derived from an EMBL/GenBank/DDBJ whole genome shotgun (WGS) entry which is preliminary data.</text>
</comment>
<protein>
    <submittedName>
        <fullName evidence="1">PaaI family thioesterase</fullName>
        <ecNumber evidence="1">3.1.2.-</ecNumber>
    </submittedName>
</protein>
<dbReference type="Proteomes" id="UP001304050">
    <property type="component" value="Unassembled WGS sequence"/>
</dbReference>
<sequence length="157" mass="16639">MGSVHGGYAATLLDSACGCAVNSSLPAGQGYTTLELKVAYHRALNESSGQVRAEGKIVSPGRRVAFSEARLRAGPNWCASKTSARCVGRLAVGGPGHCGEVGRKRLHVVVGKILRDPAHEVVGAFFIAIFLQSYQQEDSCWPAMIGVFLIVGRPFLL</sequence>
<reference evidence="1" key="1">
    <citation type="submission" date="2023-12" db="EMBL/GenBank/DDBJ databases">
        <title>Diversity of Rhizobium in root nodule of phaseolus vulgaris.</title>
        <authorList>
            <person name="Wang H."/>
        </authorList>
    </citation>
    <scope>NUCLEOTIDE SEQUENCE</scope>
    <source>
        <strain evidence="1">MJ31</strain>
    </source>
</reference>